<dbReference type="PANTHER" id="PTHR11461:SF204">
    <property type="entry name" value="SERPIN B6"/>
    <property type="match status" value="1"/>
</dbReference>
<dbReference type="OrthoDB" id="671595at2759"/>
<keyword evidence="6" id="KW-0007">Acetylation</keyword>
<evidence type="ECO:0000313" key="11">
    <source>
        <dbReference type="Proteomes" id="UP000694680"/>
    </source>
</evidence>
<evidence type="ECO:0000256" key="5">
    <source>
        <dbReference type="ARBA" id="ARBA00022900"/>
    </source>
</evidence>
<dbReference type="InterPro" id="IPR042185">
    <property type="entry name" value="Serpin_sf_2"/>
</dbReference>
<protein>
    <recommendedName>
        <fullName evidence="8">Serpin B6</fullName>
    </recommendedName>
</protein>
<dbReference type="PROSITE" id="PS00284">
    <property type="entry name" value="SERPIN"/>
    <property type="match status" value="1"/>
</dbReference>
<evidence type="ECO:0000256" key="1">
    <source>
        <dbReference type="ARBA" id="ARBA00004496"/>
    </source>
</evidence>
<dbReference type="Gene3D" id="3.30.497.10">
    <property type="entry name" value="Antithrombin, subunit I, domain 2"/>
    <property type="match status" value="2"/>
</dbReference>
<evidence type="ECO:0000256" key="2">
    <source>
        <dbReference type="ARBA" id="ARBA00006426"/>
    </source>
</evidence>
<evidence type="ECO:0000256" key="3">
    <source>
        <dbReference type="ARBA" id="ARBA00022490"/>
    </source>
</evidence>
<dbReference type="Pfam" id="PF00079">
    <property type="entry name" value="Serpin"/>
    <property type="match status" value="1"/>
</dbReference>
<evidence type="ECO:0000256" key="8">
    <source>
        <dbReference type="ARBA" id="ARBA00039202"/>
    </source>
</evidence>
<dbReference type="AlphaFoldDB" id="A0A8C5HA42"/>
<dbReference type="SUPFAM" id="SSF56574">
    <property type="entry name" value="Serpins"/>
    <property type="match status" value="1"/>
</dbReference>
<evidence type="ECO:0000259" key="9">
    <source>
        <dbReference type="SMART" id="SM00093"/>
    </source>
</evidence>
<dbReference type="InterPro" id="IPR023795">
    <property type="entry name" value="Serpin_CS"/>
</dbReference>
<dbReference type="GO" id="GO:0004867">
    <property type="term" value="F:serine-type endopeptidase inhibitor activity"/>
    <property type="evidence" value="ECO:0007669"/>
    <property type="project" value="UniProtKB-KW"/>
</dbReference>
<dbReference type="InterPro" id="IPR042178">
    <property type="entry name" value="Serpin_sf_1"/>
</dbReference>
<organism evidence="10 11">
    <name type="scientific">Gouania willdenowi</name>
    <name type="common">Blunt-snouted clingfish</name>
    <name type="synonym">Lepadogaster willdenowi</name>
    <dbReference type="NCBI Taxonomy" id="441366"/>
    <lineage>
        <taxon>Eukaryota</taxon>
        <taxon>Metazoa</taxon>
        <taxon>Chordata</taxon>
        <taxon>Craniata</taxon>
        <taxon>Vertebrata</taxon>
        <taxon>Euteleostomi</taxon>
        <taxon>Actinopterygii</taxon>
        <taxon>Neopterygii</taxon>
        <taxon>Teleostei</taxon>
        <taxon>Neoteleostei</taxon>
        <taxon>Acanthomorphata</taxon>
        <taxon>Ovalentaria</taxon>
        <taxon>Blenniimorphae</taxon>
        <taxon>Blenniiformes</taxon>
        <taxon>Gobiesocoidei</taxon>
        <taxon>Gobiesocidae</taxon>
        <taxon>Gobiesocinae</taxon>
        <taxon>Gouania</taxon>
    </lineage>
</organism>
<dbReference type="GeneID" id="114454004"/>
<comment type="subcellular location">
    <subcellularLocation>
        <location evidence="1">Cytoplasm</location>
    </subcellularLocation>
</comment>
<dbReference type="InterPro" id="IPR036186">
    <property type="entry name" value="Serpin_sf"/>
</dbReference>
<evidence type="ECO:0000313" key="10">
    <source>
        <dbReference type="Ensembl" id="ENSGWIP00000041336.1"/>
    </source>
</evidence>
<dbReference type="PANTHER" id="PTHR11461">
    <property type="entry name" value="SERINE PROTEASE INHIBITOR, SERPIN"/>
    <property type="match status" value="1"/>
</dbReference>
<evidence type="ECO:0000256" key="4">
    <source>
        <dbReference type="ARBA" id="ARBA00022690"/>
    </source>
</evidence>
<dbReference type="InterPro" id="IPR000215">
    <property type="entry name" value="Serpin_fam"/>
</dbReference>
<evidence type="ECO:0000256" key="6">
    <source>
        <dbReference type="ARBA" id="ARBA00022990"/>
    </source>
</evidence>
<reference evidence="10" key="1">
    <citation type="submission" date="2020-06" db="EMBL/GenBank/DDBJ databases">
        <authorList>
            <consortium name="Wellcome Sanger Institute Data Sharing"/>
        </authorList>
    </citation>
    <scope>NUCLEOTIDE SEQUENCE [LARGE SCALE GENOMIC DNA]</scope>
</reference>
<dbReference type="Gene3D" id="2.10.310.10">
    <property type="entry name" value="Serpins superfamily"/>
    <property type="match status" value="1"/>
</dbReference>
<dbReference type="Gene3D" id="2.30.39.10">
    <property type="entry name" value="Alpha-1-antitrypsin, domain 1"/>
    <property type="match status" value="1"/>
</dbReference>
<dbReference type="InterPro" id="IPR023796">
    <property type="entry name" value="Serpin_dom"/>
</dbReference>
<comment type="subunit">
    <text evidence="7">Forms a complex with the monomeric form of beta-tryptase.</text>
</comment>
<dbReference type="FunFam" id="2.30.39.10:FF:000014">
    <property type="entry name" value="Serpin family B member 9"/>
    <property type="match status" value="1"/>
</dbReference>
<dbReference type="SMART" id="SM00093">
    <property type="entry name" value="SERPIN"/>
    <property type="match status" value="1"/>
</dbReference>
<dbReference type="GO" id="GO:0005615">
    <property type="term" value="C:extracellular space"/>
    <property type="evidence" value="ECO:0007669"/>
    <property type="project" value="InterPro"/>
</dbReference>
<keyword evidence="3" id="KW-0963">Cytoplasm</keyword>
<proteinExistence type="inferred from homology"/>
<sequence length="430" mass="48819">MSSSVLLTKANTSFCLDLLKKLSEEDKSTNIFFSPFSISAAMAMVMMGARGNTAAQLSETLGFTEAMERVSADVPLMSSDPSGRNVRTQQISRLPNYLLKVFSCCPQCLKAQDEDQDDVHAKFSELLSDYDKEPALILSNRLYGEQSYVFDETFLVKTQKHYKAELETVDFRNNAEDSRLNINMWVEKQTKGHIVDLLSESVLDSRTTLVLVNAIYFKGKWKMQFNTEDTTEEEFRINKNETKPVKMMHIKSKFHTNSIPELNCEILEMPYEGEDLTMIIILPNDIEDDTTGLEKLEKELTFDRFMEWTRPDMMGWNTAHVKLPRFNMEETYDMKDVLSSLGIVDAFDVSRSNFSGMSRANDLVLSKVLHKAVVEVNEEGSEAAAASAAVINDRAVIVPTMFTADHPFLFFIQHKPTQMLLFAGRCCSPQ</sequence>
<feature type="domain" description="Serpin" evidence="9">
    <location>
        <begin position="16"/>
        <end position="429"/>
    </location>
</feature>
<dbReference type="GO" id="GO:0005737">
    <property type="term" value="C:cytoplasm"/>
    <property type="evidence" value="ECO:0007669"/>
    <property type="project" value="UniProtKB-SubCell"/>
</dbReference>
<dbReference type="Ensembl" id="ENSGWIT00000044903.1">
    <property type="protein sequence ID" value="ENSGWIP00000041336.1"/>
    <property type="gene ID" value="ENSGWIG00000020832.1"/>
</dbReference>
<gene>
    <name evidence="10" type="primary">LOC114454004</name>
</gene>
<reference evidence="10" key="2">
    <citation type="submission" date="2025-08" db="UniProtKB">
        <authorList>
            <consortium name="Ensembl"/>
        </authorList>
    </citation>
    <scope>IDENTIFICATION</scope>
</reference>
<dbReference type="CDD" id="cd19956">
    <property type="entry name" value="serpinB"/>
    <property type="match status" value="1"/>
</dbReference>
<comment type="similarity">
    <text evidence="2">Belongs to the serpin family. Ov-serpin subfamily.</text>
</comment>
<keyword evidence="11" id="KW-1185">Reference proteome</keyword>
<reference evidence="10" key="3">
    <citation type="submission" date="2025-09" db="UniProtKB">
        <authorList>
            <consortium name="Ensembl"/>
        </authorList>
    </citation>
    <scope>IDENTIFICATION</scope>
</reference>
<accession>A0A8C5HA42</accession>
<dbReference type="Proteomes" id="UP000694680">
    <property type="component" value="Chromosome 20"/>
</dbReference>
<dbReference type="RefSeq" id="XP_028289869.1">
    <property type="nucleotide sequence ID" value="XM_028434068.1"/>
</dbReference>
<name>A0A8C5HA42_GOUWI</name>
<evidence type="ECO:0000256" key="7">
    <source>
        <dbReference type="ARBA" id="ARBA00038828"/>
    </source>
</evidence>
<keyword evidence="4" id="KW-0646">Protease inhibitor</keyword>
<keyword evidence="5" id="KW-0722">Serine protease inhibitor</keyword>